<feature type="transmembrane region" description="Helical" evidence="1">
    <location>
        <begin position="49"/>
        <end position="68"/>
    </location>
</feature>
<keyword evidence="1" id="KW-1133">Transmembrane helix</keyword>
<gene>
    <name evidence="4" type="primary">6041106</name>
    <name evidence="3" type="ORF">CpipJ_CPIJ008757</name>
</gene>
<feature type="transmembrane region" description="Helical" evidence="1">
    <location>
        <begin position="234"/>
        <end position="258"/>
    </location>
</feature>
<dbReference type="OrthoDB" id="10265389at2759"/>
<sequence length="609" mass="70317">MKHKLDQSLDQYCKGATFSVHATHGHEEAASGRIFQLVRNLLTEQIVKLWLSVGFWWLWWRWSILYILPKDLFGTDLDNFKLRYSALINICVNNRLELKYNLSQHAYSEIEYCTTRDDLESSEKTSDLPETMFYITVLTLVSLFVGANVIDWIGHDHAKGHIVVTSFSVRRNWSRLTEQPKSELYRNFGYIDGVRVYASVFLIIMHCAMYSGVFPVANPEYSEQVLKNPLLIDVFALAVVVLQMFFVISGLLLAATVLQDIERKPDINSGYFWTKIRMRLIRIVPVYFFCLLLTTMGANLPGVQLGPVGYKTLVQEQVRCKQKWWTNVLFVNNLPTFGEERCHFHGWYLATDFQLFLATLLLLSAFWKSPKQANALLLFSVIVALIVPTGIVYYMGLESSFPLKLSEAQFSFMYSSWINHVYFPSYSNMNSYLLGAVVGYLYHQTKYNKLNLDDYPLYRRLRKLCLPLLALAYLPTFIFYQYEIPRSSWMTILHNFLYRNVGVAALCVCFIECFRNPPGQIRAHLSSVAMTSLGKLSYNVYVLHIPVIRLIVNMFSPSFKLSLVSLLWIPQGIAVISYFVGFVAFLLIEQPLGLLLKHRFVDQKKPKLA</sequence>
<accession>B0WNX8</accession>
<feature type="transmembrane region" description="Helical" evidence="1">
    <location>
        <begin position="196"/>
        <end position="214"/>
    </location>
</feature>
<dbReference type="HOGENOM" id="CLU_007874_5_0_1"/>
<feature type="transmembrane region" description="Helical" evidence="1">
    <location>
        <begin position="496"/>
        <end position="515"/>
    </location>
</feature>
<dbReference type="EMBL" id="DS232017">
    <property type="protein sequence ID" value="EDS31997.1"/>
    <property type="molecule type" value="Genomic_DNA"/>
</dbReference>
<organism>
    <name type="scientific">Culex quinquefasciatus</name>
    <name type="common">Southern house mosquito</name>
    <name type="synonym">Culex pungens</name>
    <dbReference type="NCBI Taxonomy" id="7176"/>
    <lineage>
        <taxon>Eukaryota</taxon>
        <taxon>Metazoa</taxon>
        <taxon>Ecdysozoa</taxon>
        <taxon>Arthropoda</taxon>
        <taxon>Hexapoda</taxon>
        <taxon>Insecta</taxon>
        <taxon>Pterygota</taxon>
        <taxon>Neoptera</taxon>
        <taxon>Endopterygota</taxon>
        <taxon>Diptera</taxon>
        <taxon>Nematocera</taxon>
        <taxon>Culicoidea</taxon>
        <taxon>Culicidae</taxon>
        <taxon>Culicinae</taxon>
        <taxon>Culicini</taxon>
        <taxon>Culex</taxon>
        <taxon>Culex</taxon>
    </lineage>
</organism>
<dbReference type="PANTHER" id="PTHR11161">
    <property type="entry name" value="O-ACYLTRANSFERASE"/>
    <property type="match status" value="1"/>
</dbReference>
<dbReference type="GO" id="GO:0016747">
    <property type="term" value="F:acyltransferase activity, transferring groups other than amino-acyl groups"/>
    <property type="evidence" value="ECO:0007669"/>
    <property type="project" value="InterPro"/>
</dbReference>
<dbReference type="eggNOG" id="KOG3700">
    <property type="taxonomic scope" value="Eukaryota"/>
</dbReference>
<feature type="transmembrane region" description="Helical" evidence="1">
    <location>
        <begin position="421"/>
        <end position="443"/>
    </location>
</feature>
<dbReference type="PANTHER" id="PTHR11161:SF22">
    <property type="entry name" value="ACYLTRANSFERASE 3 DOMAIN-CONTAINING PROTEIN-RELATED"/>
    <property type="match status" value="1"/>
</dbReference>
<name>B0WNX8_CULQU</name>
<keyword evidence="1" id="KW-0472">Membrane</keyword>
<feature type="transmembrane region" description="Helical" evidence="1">
    <location>
        <begin position="131"/>
        <end position="150"/>
    </location>
</feature>
<feature type="transmembrane region" description="Helical" evidence="1">
    <location>
        <begin position="568"/>
        <end position="588"/>
    </location>
</feature>
<keyword evidence="1" id="KW-0812">Transmembrane</keyword>
<feature type="transmembrane region" description="Helical" evidence="1">
    <location>
        <begin position="375"/>
        <end position="396"/>
    </location>
</feature>
<proteinExistence type="predicted"/>
<feature type="transmembrane region" description="Helical" evidence="1">
    <location>
        <begin position="279"/>
        <end position="298"/>
    </location>
</feature>
<evidence type="ECO:0000259" key="2">
    <source>
        <dbReference type="Pfam" id="PF01757"/>
    </source>
</evidence>
<dbReference type="InterPro" id="IPR002656">
    <property type="entry name" value="Acyl_transf_3_dom"/>
</dbReference>
<feature type="domain" description="Acyltransferase 3" evidence="2">
    <location>
        <begin position="189"/>
        <end position="584"/>
    </location>
</feature>
<dbReference type="InterPro" id="IPR052728">
    <property type="entry name" value="O2_lipid_transport_reg"/>
</dbReference>
<dbReference type="AlphaFoldDB" id="B0WNX8"/>
<protein>
    <recommendedName>
        <fullName evidence="2">Acyltransferase 3 domain-containing protein</fullName>
    </recommendedName>
</protein>
<feature type="transmembrane region" description="Helical" evidence="1">
    <location>
        <begin position="464"/>
        <end position="484"/>
    </location>
</feature>
<evidence type="ECO:0000256" key="1">
    <source>
        <dbReference type="SAM" id="Phobius"/>
    </source>
</evidence>
<dbReference type="KEGG" id="cqu:CpipJ_CPIJ008757"/>
<reference evidence="4" key="2">
    <citation type="submission" date="2020-05" db="UniProtKB">
        <authorList>
            <consortium name="EnsemblMetazoa"/>
        </authorList>
    </citation>
    <scope>IDENTIFICATION</scope>
    <source>
        <strain evidence="4">JHB</strain>
    </source>
</reference>
<dbReference type="VEuPathDB" id="VectorBase:CPIJ008757"/>
<evidence type="ECO:0000313" key="3">
    <source>
        <dbReference type="EMBL" id="EDS31997.1"/>
    </source>
</evidence>
<feature type="transmembrane region" description="Helical" evidence="1">
    <location>
        <begin position="536"/>
        <end position="556"/>
    </location>
</feature>
<feature type="transmembrane region" description="Helical" evidence="1">
    <location>
        <begin position="344"/>
        <end position="363"/>
    </location>
</feature>
<dbReference type="VEuPathDB" id="VectorBase:CQUJHB007695"/>
<keyword evidence="5" id="KW-1185">Reference proteome</keyword>
<dbReference type="Pfam" id="PF01757">
    <property type="entry name" value="Acyl_transf_3"/>
    <property type="match status" value="1"/>
</dbReference>
<dbReference type="Proteomes" id="UP000002320">
    <property type="component" value="Unassembled WGS sequence"/>
</dbReference>
<reference evidence="3" key="1">
    <citation type="submission" date="2007-03" db="EMBL/GenBank/DDBJ databases">
        <title>Annotation of Culex pipiens quinquefasciatus.</title>
        <authorList>
            <consortium name="The Broad Institute Genome Sequencing Platform"/>
            <person name="Atkinson P.W."/>
            <person name="Hemingway J."/>
            <person name="Christensen B.M."/>
            <person name="Higgs S."/>
            <person name="Kodira C."/>
            <person name="Hannick L."/>
            <person name="Megy K."/>
            <person name="O'Leary S."/>
            <person name="Pearson M."/>
            <person name="Haas B.J."/>
            <person name="Mauceli E."/>
            <person name="Wortman J.R."/>
            <person name="Lee N.H."/>
            <person name="Guigo R."/>
            <person name="Stanke M."/>
            <person name="Alvarado L."/>
            <person name="Amedeo P."/>
            <person name="Antoine C.H."/>
            <person name="Arensburger P."/>
            <person name="Bidwell S.L."/>
            <person name="Crawford M."/>
            <person name="Camaro F."/>
            <person name="Devon K."/>
            <person name="Engels R."/>
            <person name="Hammond M."/>
            <person name="Howarth C."/>
            <person name="Koehrsen M."/>
            <person name="Lawson D."/>
            <person name="Montgomery P."/>
            <person name="Nene V."/>
            <person name="Nusbaum C."/>
            <person name="Puiu D."/>
            <person name="Romero-Severson J."/>
            <person name="Severson D.W."/>
            <person name="Shumway M."/>
            <person name="Sisk P."/>
            <person name="Stolte C."/>
            <person name="Zeng Q."/>
            <person name="Eisenstadt E."/>
            <person name="Fraser-Liggett C."/>
            <person name="Strausberg R."/>
            <person name="Galagan J."/>
            <person name="Birren B."/>
            <person name="Collins F.H."/>
        </authorList>
    </citation>
    <scope>NUCLEOTIDE SEQUENCE [LARGE SCALE GENOMIC DNA]</scope>
    <source>
        <strain evidence="3">JHB</strain>
    </source>
</reference>
<evidence type="ECO:0000313" key="5">
    <source>
        <dbReference type="Proteomes" id="UP000002320"/>
    </source>
</evidence>
<evidence type="ECO:0000313" key="4">
    <source>
        <dbReference type="EnsemblMetazoa" id="CPIJ008757-PA"/>
    </source>
</evidence>
<dbReference type="InParanoid" id="B0WNX8"/>
<dbReference type="EnsemblMetazoa" id="CPIJ008757-RA">
    <property type="protein sequence ID" value="CPIJ008757-PA"/>
    <property type="gene ID" value="CPIJ008757"/>
</dbReference>